<evidence type="ECO:0000313" key="2">
    <source>
        <dbReference type="Proteomes" id="UP001595690"/>
    </source>
</evidence>
<evidence type="ECO:0000313" key="1">
    <source>
        <dbReference type="EMBL" id="MFC3891862.1"/>
    </source>
</evidence>
<dbReference type="Proteomes" id="UP001595690">
    <property type="component" value="Unassembled WGS sequence"/>
</dbReference>
<comment type="caution">
    <text evidence="1">The sequence shown here is derived from an EMBL/GenBank/DDBJ whole genome shotgun (WGS) entry which is preliminary data.</text>
</comment>
<organism evidence="1 2">
    <name type="scientific">Lentzea rhizosphaerae</name>
    <dbReference type="NCBI Taxonomy" id="2041025"/>
    <lineage>
        <taxon>Bacteria</taxon>
        <taxon>Bacillati</taxon>
        <taxon>Actinomycetota</taxon>
        <taxon>Actinomycetes</taxon>
        <taxon>Pseudonocardiales</taxon>
        <taxon>Pseudonocardiaceae</taxon>
        <taxon>Lentzea</taxon>
    </lineage>
</organism>
<gene>
    <name evidence="1" type="ORF">ACFOWZ_10250</name>
</gene>
<keyword evidence="2" id="KW-1185">Reference proteome</keyword>
<protein>
    <submittedName>
        <fullName evidence="1">Uncharacterized protein</fullName>
    </submittedName>
</protein>
<reference evidence="2" key="1">
    <citation type="journal article" date="2019" name="Int. J. Syst. Evol. Microbiol.">
        <title>The Global Catalogue of Microorganisms (GCM) 10K type strain sequencing project: providing services to taxonomists for standard genome sequencing and annotation.</title>
        <authorList>
            <consortium name="The Broad Institute Genomics Platform"/>
            <consortium name="The Broad Institute Genome Sequencing Center for Infectious Disease"/>
            <person name="Wu L."/>
            <person name="Ma J."/>
        </authorList>
    </citation>
    <scope>NUCLEOTIDE SEQUENCE [LARGE SCALE GENOMIC DNA]</scope>
    <source>
        <strain evidence="2">CGMCC 4.7405</strain>
    </source>
</reference>
<name>A0ABV8BRB7_9PSEU</name>
<sequence>MDTEDVVLPGLVYVVVVDEVEVVDDVVDFDVVVDGSVHVVVVVVDVV</sequence>
<proteinExistence type="predicted"/>
<accession>A0ABV8BRB7</accession>
<dbReference type="RefSeq" id="WP_382371462.1">
    <property type="nucleotide sequence ID" value="NZ_JBHRZI010000011.1"/>
</dbReference>
<dbReference type="EMBL" id="JBHRZI010000011">
    <property type="protein sequence ID" value="MFC3891862.1"/>
    <property type="molecule type" value="Genomic_DNA"/>
</dbReference>